<reference evidence="3" key="1">
    <citation type="submission" date="2022-11" db="UniProtKB">
        <authorList>
            <consortium name="WormBaseParasite"/>
        </authorList>
    </citation>
    <scope>IDENTIFICATION</scope>
</reference>
<keyword evidence="2" id="KW-1185">Reference proteome</keyword>
<keyword evidence="1" id="KW-0472">Membrane</keyword>
<protein>
    <submittedName>
        <fullName evidence="3">Candidate secreted effector</fullName>
    </submittedName>
</protein>
<proteinExistence type="predicted"/>
<name>A0A914KQ64_MELIC</name>
<dbReference type="AlphaFoldDB" id="A0A914KQ64"/>
<feature type="transmembrane region" description="Helical" evidence="1">
    <location>
        <begin position="20"/>
        <end position="37"/>
    </location>
</feature>
<sequence length="60" mass="7152">MYFSLNLPKLLDAVSVQSLPFLYDFVLPIQLALLYLFKNLNLKFFLFFYPYLVQIFSLHA</sequence>
<accession>A0A914KQ64</accession>
<evidence type="ECO:0000313" key="3">
    <source>
        <dbReference type="WBParaSite" id="Minc3s00073g03622"/>
    </source>
</evidence>
<keyword evidence="1" id="KW-0812">Transmembrane</keyword>
<organism evidence="2 3">
    <name type="scientific">Meloidogyne incognita</name>
    <name type="common">Southern root-knot nematode worm</name>
    <name type="synonym">Oxyuris incognita</name>
    <dbReference type="NCBI Taxonomy" id="6306"/>
    <lineage>
        <taxon>Eukaryota</taxon>
        <taxon>Metazoa</taxon>
        <taxon>Ecdysozoa</taxon>
        <taxon>Nematoda</taxon>
        <taxon>Chromadorea</taxon>
        <taxon>Rhabditida</taxon>
        <taxon>Tylenchina</taxon>
        <taxon>Tylenchomorpha</taxon>
        <taxon>Tylenchoidea</taxon>
        <taxon>Meloidogynidae</taxon>
        <taxon>Meloidogyninae</taxon>
        <taxon>Meloidogyne</taxon>
        <taxon>Meloidogyne incognita group</taxon>
    </lineage>
</organism>
<evidence type="ECO:0000256" key="1">
    <source>
        <dbReference type="SAM" id="Phobius"/>
    </source>
</evidence>
<dbReference type="WBParaSite" id="Minc3s00073g03622">
    <property type="protein sequence ID" value="Minc3s00073g03622"/>
    <property type="gene ID" value="Minc3s00073g03622"/>
</dbReference>
<dbReference type="Proteomes" id="UP000887563">
    <property type="component" value="Unplaced"/>
</dbReference>
<keyword evidence="1" id="KW-1133">Transmembrane helix</keyword>
<evidence type="ECO:0000313" key="2">
    <source>
        <dbReference type="Proteomes" id="UP000887563"/>
    </source>
</evidence>